<dbReference type="EMBL" id="MU032344">
    <property type="protein sequence ID" value="KAF3771269.1"/>
    <property type="molecule type" value="Genomic_DNA"/>
</dbReference>
<dbReference type="Gene3D" id="3.40.50.1010">
    <property type="entry name" value="5'-nuclease"/>
    <property type="match status" value="1"/>
</dbReference>
<evidence type="ECO:0000313" key="2">
    <source>
        <dbReference type="Proteomes" id="UP000803844"/>
    </source>
</evidence>
<keyword evidence="2" id="KW-1185">Reference proteome</keyword>
<feature type="non-terminal residue" evidence="1">
    <location>
        <position position="124"/>
    </location>
</feature>
<dbReference type="AlphaFoldDB" id="A0A9P4YEE2"/>
<reference evidence="1" key="1">
    <citation type="journal article" date="2020" name="Phytopathology">
        <title>Genome sequence of the chestnut blight fungus Cryphonectria parasitica EP155: A fundamental resource for an archetypical invasive plant pathogen.</title>
        <authorList>
            <person name="Crouch J.A."/>
            <person name="Dawe A."/>
            <person name="Aerts A."/>
            <person name="Barry K."/>
            <person name="Churchill A.C.L."/>
            <person name="Grimwood J."/>
            <person name="Hillman B."/>
            <person name="Milgroom M.G."/>
            <person name="Pangilinan J."/>
            <person name="Smith M."/>
            <person name="Salamov A."/>
            <person name="Schmutz J."/>
            <person name="Yadav J."/>
            <person name="Grigoriev I.V."/>
            <person name="Nuss D."/>
        </authorList>
    </citation>
    <scope>NUCLEOTIDE SEQUENCE</scope>
    <source>
        <strain evidence="1">EP155</strain>
    </source>
</reference>
<name>A0A9P4YEE2_CRYP1</name>
<sequence length="124" mass="13526">MSGLTKNDDAFINQFVASGEVSQLRENVIAVDATYYLARIREKEPLVTALGGLLAAEKNINEDLDQWKTNDTTPFFIFDGCPVKGEYEQSAKIGREAIAGADAAWALYSNGEAQPAVEGFGFWS</sequence>
<comment type="caution">
    <text evidence="1">The sequence shown here is derived from an EMBL/GenBank/DDBJ whole genome shotgun (WGS) entry which is preliminary data.</text>
</comment>
<dbReference type="InterPro" id="IPR029060">
    <property type="entry name" value="PIN-like_dom_sf"/>
</dbReference>
<evidence type="ECO:0000313" key="1">
    <source>
        <dbReference type="EMBL" id="KAF3771269.1"/>
    </source>
</evidence>
<evidence type="ECO:0008006" key="3">
    <source>
        <dbReference type="Google" id="ProtNLM"/>
    </source>
</evidence>
<dbReference type="Proteomes" id="UP000803844">
    <property type="component" value="Unassembled WGS sequence"/>
</dbReference>
<dbReference type="GeneID" id="63835789"/>
<organism evidence="1 2">
    <name type="scientific">Cryphonectria parasitica (strain ATCC 38755 / EP155)</name>
    <dbReference type="NCBI Taxonomy" id="660469"/>
    <lineage>
        <taxon>Eukaryota</taxon>
        <taxon>Fungi</taxon>
        <taxon>Dikarya</taxon>
        <taxon>Ascomycota</taxon>
        <taxon>Pezizomycotina</taxon>
        <taxon>Sordariomycetes</taxon>
        <taxon>Sordariomycetidae</taxon>
        <taxon>Diaporthales</taxon>
        <taxon>Cryphonectriaceae</taxon>
        <taxon>Cryphonectria-Endothia species complex</taxon>
        <taxon>Cryphonectria</taxon>
    </lineage>
</organism>
<dbReference type="RefSeq" id="XP_040782230.1">
    <property type="nucleotide sequence ID" value="XM_040918660.1"/>
</dbReference>
<dbReference type="OrthoDB" id="17262at2759"/>
<protein>
    <recommendedName>
        <fullName evidence="3">XPG N-terminal domain-containing protein</fullName>
    </recommendedName>
</protein>
<gene>
    <name evidence="1" type="ORF">M406DRAFT_286172</name>
</gene>
<dbReference type="SUPFAM" id="SSF88723">
    <property type="entry name" value="PIN domain-like"/>
    <property type="match status" value="1"/>
</dbReference>
<accession>A0A9P4YEE2</accession>
<proteinExistence type="predicted"/>